<sequence>MSTTSSDNNPQWDEVLSSAARLQTILPQAVLVGGTAASIYAHHRLSTDDDHVLTDLKQNFDEILAQLESVAGWTTARVKRPVQILGSLDGIETGIRQLIRQEPLETTTVDIDTHHITVPTEAEILRIKAVLILKRNATRDYLDTAALVDHLGRSRTSKALQCFDALYPQTNGESALQQLEVQLAEPLPFDLDATELPKYKNLDPKWHKWESVVDTCHRCAIWIQDDIIMGQHIDCGSPVIPPSVTPRSDIPRAQQSESASKGSKPRGYGR</sequence>
<gene>
    <name evidence="2" type="ORF">FEAC_29840</name>
</gene>
<proteinExistence type="predicted"/>
<evidence type="ECO:0000256" key="1">
    <source>
        <dbReference type="SAM" id="MobiDB-lite"/>
    </source>
</evidence>
<dbReference type="AlphaFoldDB" id="A0A0D8FSS4"/>
<name>A0A0D8FSS4_9ACTN</name>
<evidence type="ECO:0000313" key="2">
    <source>
        <dbReference type="EMBL" id="KJE75287.1"/>
    </source>
</evidence>
<keyword evidence="3" id="KW-1185">Reference proteome</keyword>
<dbReference type="STRING" id="1121877.FEAC_29840"/>
<protein>
    <submittedName>
        <fullName evidence="2">Uncharacterized protein</fullName>
    </submittedName>
</protein>
<dbReference type="EMBL" id="JXUW01000051">
    <property type="protein sequence ID" value="KJE75287.1"/>
    <property type="molecule type" value="Genomic_DNA"/>
</dbReference>
<dbReference type="PATRIC" id="fig|1121877.4.peg.3371"/>
<accession>A0A0D8FSS4</accession>
<comment type="caution">
    <text evidence="2">The sequence shown here is derived from an EMBL/GenBank/DDBJ whole genome shotgun (WGS) entry which is preliminary data.</text>
</comment>
<feature type="region of interest" description="Disordered" evidence="1">
    <location>
        <begin position="239"/>
        <end position="270"/>
    </location>
</feature>
<organism evidence="2 3">
    <name type="scientific">Ferrimicrobium acidiphilum DSM 19497</name>
    <dbReference type="NCBI Taxonomy" id="1121877"/>
    <lineage>
        <taxon>Bacteria</taxon>
        <taxon>Bacillati</taxon>
        <taxon>Actinomycetota</taxon>
        <taxon>Acidimicrobiia</taxon>
        <taxon>Acidimicrobiales</taxon>
        <taxon>Acidimicrobiaceae</taxon>
        <taxon>Ferrimicrobium</taxon>
    </lineage>
</organism>
<dbReference type="Proteomes" id="UP000032336">
    <property type="component" value="Unassembled WGS sequence"/>
</dbReference>
<dbReference type="eggNOG" id="COG2409">
    <property type="taxonomic scope" value="Bacteria"/>
</dbReference>
<reference evidence="2 3" key="1">
    <citation type="submission" date="2015-01" db="EMBL/GenBank/DDBJ databases">
        <title>Draft genome of the acidophilic iron oxidizer Ferrimicrobium acidiphilum strain T23.</title>
        <authorList>
            <person name="Poehlein A."/>
            <person name="Eisen S."/>
            <person name="Schloemann M."/>
            <person name="Johnson B.D."/>
            <person name="Daniel R."/>
            <person name="Muehling M."/>
        </authorList>
    </citation>
    <scope>NUCLEOTIDE SEQUENCE [LARGE SCALE GENOMIC DNA]</scope>
    <source>
        <strain evidence="2 3">T23</strain>
    </source>
</reference>
<evidence type="ECO:0000313" key="3">
    <source>
        <dbReference type="Proteomes" id="UP000032336"/>
    </source>
</evidence>